<organism evidence="2 3">
    <name type="scientific">Rhodococcus wratislaviensis</name>
    <name type="common">Tsukamurella wratislaviensis</name>
    <dbReference type="NCBI Taxonomy" id="44752"/>
    <lineage>
        <taxon>Bacteria</taxon>
        <taxon>Bacillati</taxon>
        <taxon>Actinomycetota</taxon>
        <taxon>Actinomycetes</taxon>
        <taxon>Mycobacteriales</taxon>
        <taxon>Nocardiaceae</taxon>
        <taxon>Rhodococcus</taxon>
    </lineage>
</organism>
<accession>A0AB38FK10</accession>
<dbReference type="PROSITE" id="PS50943">
    <property type="entry name" value="HTH_CROC1"/>
    <property type="match status" value="1"/>
</dbReference>
<dbReference type="RefSeq" id="WP_112301621.1">
    <property type="nucleotide sequence ID" value="NZ_QTTP01000001.1"/>
</dbReference>
<evidence type="ECO:0000313" key="3">
    <source>
        <dbReference type="Proteomes" id="UP000251211"/>
    </source>
</evidence>
<name>A0AB38FK10_RHOWR</name>
<evidence type="ECO:0000313" key="2">
    <source>
        <dbReference type="EMBL" id="SPZ42073.1"/>
    </source>
</evidence>
<sequence length="181" mass="20439">MATRRVETGPTGDTVRTNIAIVRKELRLTLRDLADRMTEGGRPMAHNTLSEIERGARRVDVDDLVAISIALDVSPNTLLRPRGQDSKVAAEVTGARVPSTVEAVHYFLEGVRTLNGHNNLEFALRSLPDFMQIRRDKRRRDSWSEPGHTWIHRAIETDGRDVKWSVSESDESVLAREDEDD</sequence>
<dbReference type="Proteomes" id="UP000251211">
    <property type="component" value="Unassembled WGS sequence"/>
</dbReference>
<dbReference type="SUPFAM" id="SSF47413">
    <property type="entry name" value="lambda repressor-like DNA-binding domains"/>
    <property type="match status" value="1"/>
</dbReference>
<dbReference type="CDD" id="cd00093">
    <property type="entry name" value="HTH_XRE"/>
    <property type="match status" value="1"/>
</dbReference>
<dbReference type="EMBL" id="UAUI01000024">
    <property type="protein sequence ID" value="SPZ42073.1"/>
    <property type="molecule type" value="Genomic_DNA"/>
</dbReference>
<reference evidence="2 3" key="1">
    <citation type="submission" date="2018-06" db="EMBL/GenBank/DDBJ databases">
        <authorList>
            <consortium name="Pathogen Informatics"/>
            <person name="Doyle S."/>
        </authorList>
    </citation>
    <scope>NUCLEOTIDE SEQUENCE [LARGE SCALE GENOMIC DNA]</scope>
    <source>
        <strain evidence="2 3">NCTC13229</strain>
    </source>
</reference>
<dbReference type="AlphaFoldDB" id="A0AB38FK10"/>
<evidence type="ECO:0000259" key="1">
    <source>
        <dbReference type="PROSITE" id="PS50943"/>
    </source>
</evidence>
<dbReference type="SMART" id="SM00530">
    <property type="entry name" value="HTH_XRE"/>
    <property type="match status" value="1"/>
</dbReference>
<dbReference type="GO" id="GO:0003677">
    <property type="term" value="F:DNA binding"/>
    <property type="evidence" value="ECO:0007669"/>
    <property type="project" value="InterPro"/>
</dbReference>
<gene>
    <name evidence="2" type="ORF">NCTC13229_05588</name>
</gene>
<dbReference type="InterPro" id="IPR001387">
    <property type="entry name" value="Cro/C1-type_HTH"/>
</dbReference>
<protein>
    <submittedName>
        <fullName evidence="2">Helix-turn-helix</fullName>
    </submittedName>
</protein>
<dbReference type="Gene3D" id="1.10.260.40">
    <property type="entry name" value="lambda repressor-like DNA-binding domains"/>
    <property type="match status" value="1"/>
</dbReference>
<comment type="caution">
    <text evidence="2">The sequence shown here is derived from an EMBL/GenBank/DDBJ whole genome shotgun (WGS) entry which is preliminary data.</text>
</comment>
<dbReference type="Pfam" id="PF01381">
    <property type="entry name" value="HTH_3"/>
    <property type="match status" value="1"/>
</dbReference>
<proteinExistence type="predicted"/>
<dbReference type="InterPro" id="IPR010982">
    <property type="entry name" value="Lambda_DNA-bd_dom_sf"/>
</dbReference>
<feature type="domain" description="HTH cro/C1-type" evidence="1">
    <location>
        <begin position="19"/>
        <end position="78"/>
    </location>
</feature>